<reference evidence="2" key="1">
    <citation type="journal article" date="2006" name="Proc. Natl. Acad. Sci. U.S.A.">
        <title>Genome analysis of the smallest free-living eukaryote Ostreococcus tauri unveils many unique features.</title>
        <authorList>
            <person name="Derelle E."/>
            <person name="Ferraz C."/>
            <person name="Rombauts S."/>
            <person name="Rouze P."/>
            <person name="Worden A.Z."/>
            <person name="Robbens S."/>
            <person name="Partensky F."/>
            <person name="Degroeve S."/>
            <person name="Echeynie S."/>
            <person name="Cooke R."/>
            <person name="Saeys Y."/>
            <person name="Wuyts J."/>
            <person name="Jabbari K."/>
            <person name="Bowler C."/>
            <person name="Panaud O."/>
            <person name="Piegu B."/>
            <person name="Ball S.G."/>
            <person name="Ral J.-P."/>
            <person name="Bouget F.-Y."/>
            <person name="Piganeau G."/>
            <person name="De Baets B."/>
            <person name="Picard A."/>
            <person name="Delseny M."/>
            <person name="Demaille J."/>
            <person name="Van de Peer Y."/>
            <person name="Moreau H."/>
        </authorList>
    </citation>
    <scope>NUCLEOTIDE SEQUENCE [LARGE SCALE GENOMIC DNA]</scope>
    <source>
        <strain evidence="2">OTTH 0595 / CCAP 157/2 / RCC745</strain>
    </source>
</reference>
<protein>
    <recommendedName>
        <fullName evidence="3">SOUL heme-binding protein</fullName>
    </recommendedName>
</protein>
<dbReference type="Proteomes" id="UP000009170">
    <property type="component" value="Unassembled WGS sequence"/>
</dbReference>
<dbReference type="SUPFAM" id="SSF54427">
    <property type="entry name" value="NTF2-like"/>
    <property type="match status" value="1"/>
</dbReference>
<gene>
    <name evidence="1" type="ORF">OT_ostta05g02150</name>
</gene>
<dbReference type="STRING" id="70448.A0A090M146"/>
<dbReference type="PANTHER" id="PTHR34123">
    <property type="entry name" value="OS04G0578200 PROTEIN"/>
    <property type="match status" value="1"/>
</dbReference>
<evidence type="ECO:0000313" key="2">
    <source>
        <dbReference type="Proteomes" id="UP000009170"/>
    </source>
</evidence>
<dbReference type="RefSeq" id="XP_003079321.2">
    <property type="nucleotide sequence ID" value="XM_003079273.2"/>
</dbReference>
<dbReference type="InterPro" id="IPR032710">
    <property type="entry name" value="NTF2-like_dom_sf"/>
</dbReference>
<organism evidence="1 2">
    <name type="scientific">Ostreococcus tauri</name>
    <name type="common">Marine green alga</name>
    <dbReference type="NCBI Taxonomy" id="70448"/>
    <lineage>
        <taxon>Eukaryota</taxon>
        <taxon>Viridiplantae</taxon>
        <taxon>Chlorophyta</taxon>
        <taxon>Mamiellophyceae</taxon>
        <taxon>Mamiellales</taxon>
        <taxon>Bathycoccaceae</taxon>
        <taxon>Ostreococcus</taxon>
    </lineage>
</organism>
<reference evidence="1 2" key="2">
    <citation type="journal article" date="2014" name="BMC Genomics">
        <title>An improved genome of the model marine alga Ostreococcus tauri unfolds by assessing Illumina de novo assemblies.</title>
        <authorList>
            <person name="Blanc-Mathieu R."/>
            <person name="Verhelst B."/>
            <person name="Derelle E."/>
            <person name="Rombauts S."/>
            <person name="Bouget F.Y."/>
            <person name="Carre I."/>
            <person name="Chateau A."/>
            <person name="Eyre-Walker A."/>
            <person name="Grimsley N."/>
            <person name="Moreau H."/>
            <person name="Piegu B."/>
            <person name="Rivals E."/>
            <person name="Schackwitz W."/>
            <person name="Van de Peer Y."/>
            <person name="Piganeau G."/>
        </authorList>
    </citation>
    <scope>NUCLEOTIDE SEQUENCE [LARGE SCALE GENOMIC DNA]</scope>
    <source>
        <strain evidence="2">OTTH 0595 / CCAP 157/2 / RCC745</strain>
    </source>
</reference>
<accession>A0A090M146</accession>
<evidence type="ECO:0008006" key="3">
    <source>
        <dbReference type="Google" id="ProtNLM"/>
    </source>
</evidence>
<dbReference type="InterPro" id="IPR018790">
    <property type="entry name" value="DUF2358"/>
</dbReference>
<dbReference type="Pfam" id="PF10184">
    <property type="entry name" value="DUF2358"/>
    <property type="match status" value="1"/>
</dbReference>
<sequence length="258" mass="27673">MEDRPDVGASAVERAAWAGAEAVGRAMELTGGGTKPVIAGGARPSDRKEAIEAIREDYDENYFVSGAGKMRAYDDQCEFADPFASFRGVERFKRNVSNLGGLMRDVDLKITSFEETKDGLQTEWKFSCVLDLPWRPLLAASGGTTHTLNDDHLVVRHYERWDVEPGKVLKALLRPASKIPENQAEVFMASLTSGDVIGALGASAGVLLTVSAPIWVTSALLRAVTHTEATGLESAFGGLFVLACAGQIAKFLRGIGIS</sequence>
<dbReference type="OrthoDB" id="495408at2759"/>
<dbReference type="PANTHER" id="PTHR34123:SF1">
    <property type="entry name" value="OS04G0578200 PROTEIN"/>
    <property type="match status" value="1"/>
</dbReference>
<dbReference type="EMBL" id="CAID01000005">
    <property type="protein sequence ID" value="CEF97960.1"/>
    <property type="molecule type" value="Genomic_DNA"/>
</dbReference>
<dbReference type="AlphaFoldDB" id="A0A090M146"/>
<comment type="caution">
    <text evidence="1">The sequence shown here is derived from an EMBL/GenBank/DDBJ whole genome shotgun (WGS) entry which is preliminary data.</text>
</comment>
<evidence type="ECO:0000313" key="1">
    <source>
        <dbReference type="EMBL" id="CEF97960.1"/>
    </source>
</evidence>
<dbReference type="KEGG" id="ota:OT_ostta05g02150"/>
<name>A0A090M146_OSTTA</name>
<dbReference type="FunCoup" id="A0A090M146">
    <property type="interactions" value="313"/>
</dbReference>
<proteinExistence type="predicted"/>
<keyword evidence="2" id="KW-1185">Reference proteome</keyword>
<dbReference type="GeneID" id="9835043"/>
<dbReference type="InParanoid" id="A0A090M146"/>